<feature type="transmembrane region" description="Helical" evidence="1">
    <location>
        <begin position="187"/>
        <end position="203"/>
    </location>
</feature>
<feature type="transmembrane region" description="Helical" evidence="1">
    <location>
        <begin position="97"/>
        <end position="121"/>
    </location>
</feature>
<reference evidence="2 3" key="1">
    <citation type="submission" date="2017-07" db="EMBL/GenBank/DDBJ databases">
        <title>Elstera cyanobacteriorum sp. nov., a novel bacterium isolated from cyanobacterial aggregates in a eutrophic lake.</title>
        <authorList>
            <person name="Cai H."/>
        </authorList>
    </citation>
    <scope>NUCLEOTIDE SEQUENCE [LARGE SCALE GENOMIC DNA]</scope>
    <source>
        <strain evidence="2 3">TH019</strain>
    </source>
</reference>
<evidence type="ECO:0000256" key="1">
    <source>
        <dbReference type="SAM" id="Phobius"/>
    </source>
</evidence>
<keyword evidence="1" id="KW-0812">Transmembrane</keyword>
<feature type="transmembrane region" description="Helical" evidence="1">
    <location>
        <begin position="69"/>
        <end position="90"/>
    </location>
</feature>
<name>A0A255XVR9_9PROT</name>
<evidence type="ECO:0008006" key="4">
    <source>
        <dbReference type="Google" id="ProtNLM"/>
    </source>
</evidence>
<organism evidence="2 3">
    <name type="scientific">Elstera cyanobacteriorum</name>
    <dbReference type="NCBI Taxonomy" id="2022747"/>
    <lineage>
        <taxon>Bacteria</taxon>
        <taxon>Pseudomonadati</taxon>
        <taxon>Pseudomonadota</taxon>
        <taxon>Alphaproteobacteria</taxon>
        <taxon>Rhodospirillales</taxon>
        <taxon>Rhodospirillaceae</taxon>
        <taxon>Elstera</taxon>
    </lineage>
</organism>
<keyword evidence="3" id="KW-1185">Reference proteome</keyword>
<sequence length="221" mass="24296">MRRSIMTLRPSALQILLLMVAAAGWGVLWHRGGHLALPGQCGISFHHWLDWGWDALALLMLLNPPGPMLMMWGIMVAAMMAPLLAAPLSAGRWRDGLAFVGIYFTLWLIVGVGVMVFALALSLLPGAPLAYGLLIAGLWQITALKQRSLRRCHAHGRDGAVGFTLACIGACWPWMLLPLLVPDRMHFIAMFAATLLMAAERSLGRVRSLKIGSVNNRKFYF</sequence>
<dbReference type="EMBL" id="NOXS01000024">
    <property type="protein sequence ID" value="OYQ21078.1"/>
    <property type="molecule type" value="Genomic_DNA"/>
</dbReference>
<dbReference type="Pfam" id="PF09948">
    <property type="entry name" value="PpoB2"/>
    <property type="match status" value="1"/>
</dbReference>
<comment type="caution">
    <text evidence="2">The sequence shown here is derived from an EMBL/GenBank/DDBJ whole genome shotgun (WGS) entry which is preliminary data.</text>
</comment>
<proteinExistence type="predicted"/>
<feature type="transmembrane region" description="Helical" evidence="1">
    <location>
        <begin position="127"/>
        <end position="144"/>
    </location>
</feature>
<keyword evidence="1" id="KW-0472">Membrane</keyword>
<accession>A0A255XVR9</accession>
<gene>
    <name evidence="2" type="ORF">CHR90_02470</name>
</gene>
<feature type="transmembrane region" description="Helical" evidence="1">
    <location>
        <begin position="156"/>
        <end position="175"/>
    </location>
</feature>
<feature type="transmembrane region" description="Helical" evidence="1">
    <location>
        <begin position="12"/>
        <end position="29"/>
    </location>
</feature>
<dbReference type="AlphaFoldDB" id="A0A255XVR9"/>
<evidence type="ECO:0000313" key="3">
    <source>
        <dbReference type="Proteomes" id="UP000216361"/>
    </source>
</evidence>
<dbReference type="OrthoDB" id="164118at2"/>
<dbReference type="InterPro" id="IPR018688">
    <property type="entry name" value="PpoB2-like"/>
</dbReference>
<keyword evidence="1" id="KW-1133">Transmembrane helix</keyword>
<protein>
    <recommendedName>
        <fullName evidence="4">Metal-binding protein</fullName>
    </recommendedName>
</protein>
<evidence type="ECO:0000313" key="2">
    <source>
        <dbReference type="EMBL" id="OYQ21078.1"/>
    </source>
</evidence>
<dbReference type="Proteomes" id="UP000216361">
    <property type="component" value="Unassembled WGS sequence"/>
</dbReference>